<feature type="domain" description="MacB-like periplasmic core" evidence="9">
    <location>
        <begin position="21"/>
        <end position="241"/>
    </location>
</feature>
<comment type="similarity">
    <text evidence="6">Belongs to the ABC-4 integral membrane protein family.</text>
</comment>
<name>A0A1V4HDX0_9BACL</name>
<dbReference type="Pfam" id="PF02687">
    <property type="entry name" value="FtsX"/>
    <property type="match status" value="1"/>
</dbReference>
<organism evidence="10 11">
    <name type="scientific">Paenibacillus ferrarius</name>
    <dbReference type="NCBI Taxonomy" id="1469647"/>
    <lineage>
        <taxon>Bacteria</taxon>
        <taxon>Bacillati</taxon>
        <taxon>Bacillota</taxon>
        <taxon>Bacilli</taxon>
        <taxon>Bacillales</taxon>
        <taxon>Paenibacillaceae</taxon>
        <taxon>Paenibacillus</taxon>
    </lineage>
</organism>
<gene>
    <name evidence="10" type="ORF">BC351_33465</name>
</gene>
<dbReference type="OrthoDB" id="9770036at2"/>
<dbReference type="InterPro" id="IPR050250">
    <property type="entry name" value="Macrolide_Exporter_MacB"/>
</dbReference>
<dbReference type="InterPro" id="IPR025857">
    <property type="entry name" value="MacB_PCD"/>
</dbReference>
<dbReference type="Proteomes" id="UP000190626">
    <property type="component" value="Unassembled WGS sequence"/>
</dbReference>
<dbReference type="GO" id="GO:0022857">
    <property type="term" value="F:transmembrane transporter activity"/>
    <property type="evidence" value="ECO:0007669"/>
    <property type="project" value="TreeGrafter"/>
</dbReference>
<comment type="subcellular location">
    <subcellularLocation>
        <location evidence="1">Cell membrane</location>
        <topology evidence="1">Multi-pass membrane protein</topology>
    </subcellularLocation>
</comment>
<protein>
    <submittedName>
        <fullName evidence="10">Macrolide ABC transporter permease</fullName>
    </submittedName>
</protein>
<dbReference type="STRING" id="1469647.BC351_33465"/>
<proteinExistence type="inferred from homology"/>
<evidence type="ECO:0000256" key="1">
    <source>
        <dbReference type="ARBA" id="ARBA00004651"/>
    </source>
</evidence>
<feature type="transmembrane region" description="Helical" evidence="7">
    <location>
        <begin position="324"/>
        <end position="346"/>
    </location>
</feature>
<keyword evidence="11" id="KW-1185">Reference proteome</keyword>
<keyword evidence="3 7" id="KW-0812">Transmembrane</keyword>
<dbReference type="Pfam" id="PF12704">
    <property type="entry name" value="MacB_PCD"/>
    <property type="match status" value="1"/>
</dbReference>
<dbReference type="AlphaFoldDB" id="A0A1V4HDX0"/>
<dbReference type="GO" id="GO:0005886">
    <property type="term" value="C:plasma membrane"/>
    <property type="evidence" value="ECO:0007669"/>
    <property type="project" value="UniProtKB-SubCell"/>
</dbReference>
<feature type="transmembrane region" description="Helical" evidence="7">
    <location>
        <begin position="366"/>
        <end position="386"/>
    </location>
</feature>
<dbReference type="InterPro" id="IPR003838">
    <property type="entry name" value="ABC3_permease_C"/>
</dbReference>
<dbReference type="RefSeq" id="WP_079416518.1">
    <property type="nucleotide sequence ID" value="NZ_MBTG01000027.1"/>
</dbReference>
<evidence type="ECO:0000256" key="5">
    <source>
        <dbReference type="ARBA" id="ARBA00023136"/>
    </source>
</evidence>
<dbReference type="PANTHER" id="PTHR30572">
    <property type="entry name" value="MEMBRANE COMPONENT OF TRANSPORTER-RELATED"/>
    <property type="match status" value="1"/>
</dbReference>
<feature type="transmembrane region" description="Helical" evidence="7">
    <location>
        <begin position="21"/>
        <end position="42"/>
    </location>
</feature>
<keyword evidence="4 7" id="KW-1133">Transmembrane helix</keyword>
<dbReference type="EMBL" id="MBTG01000027">
    <property type="protein sequence ID" value="OPH52072.1"/>
    <property type="molecule type" value="Genomic_DNA"/>
</dbReference>
<sequence length="403" mass="44421">MELWECVKMAVTSLYAHKLRSLLTMLGIIIAVASIITIVAIGQGGEAALKKNFVGNGNNSLDILYRNHETDDEVELDYDEPTVRFDETDVFDLQKLPEISRIVKMNSAPSVLHYLNKIVNSQLIGMTEGYYDVYPLELISGRLITKNEIEQGRKVALLGEDTVEKLNRGTNIVGEIIELEGISFKVVGIYKEKKKSFLNFGMRKILVPIAVWPTLFGEDSIHSLAIQAKDPNKLNEVGQKAVDLLNLKYRYKKINGEYYIFNMEQIQESLSMITKTMTAIISGIAGISLVVGGIGVMNIMLVSVTERTREIGIRKALGATRGSILLQFLIESMMLTTLGGSIGILIGTGGAYLVSMLTHWPPLVSVPVIIGGVLFSMSIGILFGMLPANKAAKCDPNESLRYE</sequence>
<evidence type="ECO:0000259" key="8">
    <source>
        <dbReference type="Pfam" id="PF02687"/>
    </source>
</evidence>
<evidence type="ECO:0000313" key="11">
    <source>
        <dbReference type="Proteomes" id="UP000190626"/>
    </source>
</evidence>
<comment type="caution">
    <text evidence="10">The sequence shown here is derived from an EMBL/GenBank/DDBJ whole genome shotgun (WGS) entry which is preliminary data.</text>
</comment>
<keyword evidence="2" id="KW-1003">Cell membrane</keyword>
<feature type="transmembrane region" description="Helical" evidence="7">
    <location>
        <begin position="279"/>
        <end position="304"/>
    </location>
</feature>
<evidence type="ECO:0000259" key="9">
    <source>
        <dbReference type="Pfam" id="PF12704"/>
    </source>
</evidence>
<evidence type="ECO:0000256" key="4">
    <source>
        <dbReference type="ARBA" id="ARBA00022989"/>
    </source>
</evidence>
<evidence type="ECO:0000256" key="6">
    <source>
        <dbReference type="ARBA" id="ARBA00038076"/>
    </source>
</evidence>
<reference evidence="11" key="1">
    <citation type="submission" date="2016-07" db="EMBL/GenBank/DDBJ databases">
        <authorList>
            <person name="Florea S."/>
            <person name="Webb J.S."/>
            <person name="Jaromczyk J."/>
            <person name="Schardl C.L."/>
        </authorList>
    </citation>
    <scope>NUCLEOTIDE SEQUENCE [LARGE SCALE GENOMIC DNA]</scope>
    <source>
        <strain evidence="11">CY1</strain>
    </source>
</reference>
<dbReference type="PANTHER" id="PTHR30572:SF4">
    <property type="entry name" value="ABC TRANSPORTER PERMEASE YTRF"/>
    <property type="match status" value="1"/>
</dbReference>
<evidence type="ECO:0000313" key="10">
    <source>
        <dbReference type="EMBL" id="OPH52072.1"/>
    </source>
</evidence>
<evidence type="ECO:0000256" key="3">
    <source>
        <dbReference type="ARBA" id="ARBA00022692"/>
    </source>
</evidence>
<evidence type="ECO:0000256" key="7">
    <source>
        <dbReference type="SAM" id="Phobius"/>
    </source>
</evidence>
<feature type="domain" description="ABC3 transporter permease C-terminal" evidence="8">
    <location>
        <begin position="284"/>
        <end position="393"/>
    </location>
</feature>
<evidence type="ECO:0000256" key="2">
    <source>
        <dbReference type="ARBA" id="ARBA00022475"/>
    </source>
</evidence>
<accession>A0A1V4HDX0</accession>
<keyword evidence="5 7" id="KW-0472">Membrane</keyword>